<sequence>MFDSLKVRQSGRLKDSKKVPYDEPSVASPVPESEHESEHVERKIAVSDDEDDYTPWREDTPVNETPHRKVKRKVLVTKGAQQRALKESRNGDACIISGLNDGSVQHRRVLPHATETHILTHLEWWWGFKEELSVDSRHSQIFRASSFQEACRYTWAYLHTVRGDLHILWDRGDILIIPMPNVADGYMDKYKDGGRQKVLEVSRCSLIICD</sequence>
<protein>
    <submittedName>
        <fullName evidence="2">Uncharacterized protein</fullName>
    </submittedName>
</protein>
<feature type="compositionally biased region" description="Basic and acidic residues" evidence="1">
    <location>
        <begin position="32"/>
        <end position="46"/>
    </location>
</feature>
<dbReference type="Proteomes" id="UP000639403">
    <property type="component" value="Unassembled WGS sequence"/>
</dbReference>
<reference evidence="2" key="1">
    <citation type="submission" date="2020-11" db="EMBL/GenBank/DDBJ databases">
        <authorList>
            <person name="Koelle M."/>
            <person name="Horta M.A.C."/>
            <person name="Nowrousian M."/>
            <person name="Ohm R.A."/>
            <person name="Benz P."/>
            <person name="Pilgard A."/>
        </authorList>
    </citation>
    <scope>NUCLEOTIDE SEQUENCE</scope>
    <source>
        <strain evidence="2">FPRL280</strain>
    </source>
</reference>
<feature type="compositionally biased region" description="Basic and acidic residues" evidence="1">
    <location>
        <begin position="12"/>
        <end position="21"/>
    </location>
</feature>
<accession>A0A8H7NTL3</accession>
<proteinExistence type="predicted"/>
<gene>
    <name evidence="2" type="ORF">IEO21_10034</name>
</gene>
<reference evidence="2" key="2">
    <citation type="journal article" name="Front. Microbiol.">
        <title>Degradative Capacity of Two Strains of Rhodonia placenta: From Phenotype to Genotype.</title>
        <authorList>
            <person name="Kolle M."/>
            <person name="Horta M.A.C."/>
            <person name="Nowrousian M."/>
            <person name="Ohm R.A."/>
            <person name="Benz J.P."/>
            <person name="Pilgard A."/>
        </authorList>
    </citation>
    <scope>NUCLEOTIDE SEQUENCE</scope>
    <source>
        <strain evidence="2">FPRL280</strain>
    </source>
</reference>
<evidence type="ECO:0000313" key="2">
    <source>
        <dbReference type="EMBL" id="KAF9801814.1"/>
    </source>
</evidence>
<evidence type="ECO:0000313" key="3">
    <source>
        <dbReference type="Proteomes" id="UP000639403"/>
    </source>
</evidence>
<organism evidence="2 3">
    <name type="scientific">Rhodonia placenta</name>
    <dbReference type="NCBI Taxonomy" id="104341"/>
    <lineage>
        <taxon>Eukaryota</taxon>
        <taxon>Fungi</taxon>
        <taxon>Dikarya</taxon>
        <taxon>Basidiomycota</taxon>
        <taxon>Agaricomycotina</taxon>
        <taxon>Agaricomycetes</taxon>
        <taxon>Polyporales</taxon>
        <taxon>Adustoporiaceae</taxon>
        <taxon>Rhodonia</taxon>
    </lineage>
</organism>
<dbReference type="AlphaFoldDB" id="A0A8H7NTL3"/>
<evidence type="ECO:0000256" key="1">
    <source>
        <dbReference type="SAM" id="MobiDB-lite"/>
    </source>
</evidence>
<feature type="region of interest" description="Disordered" evidence="1">
    <location>
        <begin position="1"/>
        <end position="70"/>
    </location>
</feature>
<comment type="caution">
    <text evidence="2">The sequence shown here is derived from an EMBL/GenBank/DDBJ whole genome shotgun (WGS) entry which is preliminary data.</text>
</comment>
<dbReference type="EMBL" id="JADOXO010000632">
    <property type="protein sequence ID" value="KAF9801814.1"/>
    <property type="molecule type" value="Genomic_DNA"/>
</dbReference>
<name>A0A8H7NTL3_9APHY</name>